<feature type="transmembrane region" description="Helical" evidence="7">
    <location>
        <begin position="260"/>
        <end position="280"/>
    </location>
</feature>
<dbReference type="Pfam" id="PF02518">
    <property type="entry name" value="HATPase_c"/>
    <property type="match status" value="1"/>
</dbReference>
<dbReference type="RefSeq" id="WP_345533064.1">
    <property type="nucleotide sequence ID" value="NZ_BAABLD010000008.1"/>
</dbReference>
<dbReference type="Gene3D" id="3.30.565.10">
    <property type="entry name" value="Histidine kinase-like ATPase, C-terminal domain"/>
    <property type="match status" value="1"/>
</dbReference>
<evidence type="ECO:0000256" key="7">
    <source>
        <dbReference type="SAM" id="Phobius"/>
    </source>
</evidence>
<evidence type="ECO:0000313" key="11">
    <source>
        <dbReference type="Proteomes" id="UP001500547"/>
    </source>
</evidence>
<keyword evidence="7" id="KW-1133">Transmembrane helix</keyword>
<dbReference type="CDD" id="cd16917">
    <property type="entry name" value="HATPase_UhpB-NarQ-NarX-like"/>
    <property type="match status" value="1"/>
</dbReference>
<evidence type="ECO:0000256" key="4">
    <source>
        <dbReference type="ARBA" id="ARBA00022777"/>
    </source>
</evidence>
<evidence type="ECO:0000256" key="6">
    <source>
        <dbReference type="SAM" id="MobiDB-lite"/>
    </source>
</evidence>
<dbReference type="EC" id="2.7.13.3" evidence="2"/>
<dbReference type="InterPro" id="IPR008979">
    <property type="entry name" value="Galactose-bd-like_sf"/>
</dbReference>
<keyword evidence="7" id="KW-0812">Transmembrane</keyword>
<feature type="transmembrane region" description="Helical" evidence="7">
    <location>
        <begin position="195"/>
        <end position="222"/>
    </location>
</feature>
<dbReference type="PANTHER" id="PTHR24421:SF10">
    <property type="entry name" value="NITRATE_NITRITE SENSOR PROTEIN NARQ"/>
    <property type="match status" value="1"/>
</dbReference>
<organism evidence="10 11">
    <name type="scientific">Viridibacterium curvum</name>
    <dbReference type="NCBI Taxonomy" id="1101404"/>
    <lineage>
        <taxon>Bacteria</taxon>
        <taxon>Pseudomonadati</taxon>
        <taxon>Pseudomonadota</taxon>
        <taxon>Betaproteobacteria</taxon>
        <taxon>Rhodocyclales</taxon>
        <taxon>Rhodocyclaceae</taxon>
        <taxon>Viridibacterium</taxon>
    </lineage>
</organism>
<gene>
    <name evidence="10" type="ORF">GCM10025770_22630</name>
</gene>
<dbReference type="Pfam" id="PF07695">
    <property type="entry name" value="7TMR-DISM_7TM"/>
    <property type="match status" value="1"/>
</dbReference>
<reference evidence="11" key="1">
    <citation type="journal article" date="2019" name="Int. J. Syst. Evol. Microbiol.">
        <title>The Global Catalogue of Microorganisms (GCM) 10K type strain sequencing project: providing services to taxonomists for standard genome sequencing and annotation.</title>
        <authorList>
            <consortium name="The Broad Institute Genomics Platform"/>
            <consortium name="The Broad Institute Genome Sequencing Center for Infectious Disease"/>
            <person name="Wu L."/>
            <person name="Ma J."/>
        </authorList>
    </citation>
    <scope>NUCLEOTIDE SEQUENCE [LARGE SCALE GENOMIC DNA]</scope>
    <source>
        <strain evidence="11">JCM 18715</strain>
    </source>
</reference>
<evidence type="ECO:0000313" key="10">
    <source>
        <dbReference type="EMBL" id="GAA5166079.1"/>
    </source>
</evidence>
<dbReference type="SUPFAM" id="SSF49785">
    <property type="entry name" value="Galactose-binding domain-like"/>
    <property type="match status" value="1"/>
</dbReference>
<dbReference type="InterPro" id="IPR005467">
    <property type="entry name" value="His_kinase_dom"/>
</dbReference>
<feature type="signal peptide" evidence="8">
    <location>
        <begin position="1"/>
        <end position="33"/>
    </location>
</feature>
<evidence type="ECO:0000256" key="5">
    <source>
        <dbReference type="ARBA" id="ARBA00023012"/>
    </source>
</evidence>
<name>A0ABP9QRB5_9RHOO</name>
<dbReference type="EMBL" id="BAABLD010000008">
    <property type="protein sequence ID" value="GAA5166079.1"/>
    <property type="molecule type" value="Genomic_DNA"/>
</dbReference>
<feature type="domain" description="Histidine kinase" evidence="9">
    <location>
        <begin position="542"/>
        <end position="631"/>
    </location>
</feature>
<evidence type="ECO:0000256" key="3">
    <source>
        <dbReference type="ARBA" id="ARBA00022679"/>
    </source>
</evidence>
<protein>
    <recommendedName>
        <fullName evidence="2">histidine kinase</fullName>
        <ecNumber evidence="2">2.7.13.3</ecNumber>
    </recommendedName>
</protein>
<comment type="catalytic activity">
    <reaction evidence="1">
        <text>ATP + protein L-histidine = ADP + protein N-phospho-L-histidine.</text>
        <dbReference type="EC" id="2.7.13.3"/>
    </reaction>
</comment>
<dbReference type="PRINTS" id="PR00344">
    <property type="entry name" value="BCTRLSENSOR"/>
</dbReference>
<dbReference type="InterPro" id="IPR003594">
    <property type="entry name" value="HATPase_dom"/>
</dbReference>
<comment type="caution">
    <text evidence="10">The sequence shown here is derived from an EMBL/GenBank/DDBJ whole genome shotgun (WGS) entry which is preliminary data.</text>
</comment>
<feature type="transmembrane region" description="Helical" evidence="7">
    <location>
        <begin position="345"/>
        <end position="364"/>
    </location>
</feature>
<dbReference type="GO" id="GO:0016301">
    <property type="term" value="F:kinase activity"/>
    <property type="evidence" value="ECO:0007669"/>
    <property type="project" value="UniProtKB-KW"/>
</dbReference>
<dbReference type="InterPro" id="IPR036890">
    <property type="entry name" value="HATPase_C_sf"/>
</dbReference>
<dbReference type="InterPro" id="IPR011623">
    <property type="entry name" value="7TMR_DISM_rcpt_extracell_dom1"/>
</dbReference>
<keyword evidence="8" id="KW-0732">Signal</keyword>
<feature type="transmembrane region" description="Helical" evidence="7">
    <location>
        <begin position="292"/>
        <end position="311"/>
    </location>
</feature>
<keyword evidence="5" id="KW-0902">Two-component regulatory system</keyword>
<dbReference type="InterPro" id="IPR050482">
    <property type="entry name" value="Sensor_HK_TwoCompSys"/>
</dbReference>
<feature type="transmembrane region" description="Helical" evidence="7">
    <location>
        <begin position="376"/>
        <end position="395"/>
    </location>
</feature>
<evidence type="ECO:0000256" key="8">
    <source>
        <dbReference type="SAM" id="SignalP"/>
    </source>
</evidence>
<dbReference type="Proteomes" id="UP001500547">
    <property type="component" value="Unassembled WGS sequence"/>
</dbReference>
<feature type="region of interest" description="Disordered" evidence="6">
    <location>
        <begin position="627"/>
        <end position="654"/>
    </location>
</feature>
<evidence type="ECO:0000259" key="9">
    <source>
        <dbReference type="PROSITE" id="PS50109"/>
    </source>
</evidence>
<dbReference type="SMART" id="SM00387">
    <property type="entry name" value="HATPase_c"/>
    <property type="match status" value="1"/>
</dbReference>
<keyword evidence="11" id="KW-1185">Reference proteome</keyword>
<keyword evidence="3" id="KW-0808">Transferase</keyword>
<feature type="transmembrane region" description="Helical" evidence="7">
    <location>
        <begin position="317"/>
        <end position="338"/>
    </location>
</feature>
<dbReference type="Gene3D" id="2.60.120.260">
    <property type="entry name" value="Galactose-binding domain-like"/>
    <property type="match status" value="1"/>
</dbReference>
<proteinExistence type="predicted"/>
<dbReference type="PANTHER" id="PTHR24421">
    <property type="entry name" value="NITRATE/NITRITE SENSOR PROTEIN NARX-RELATED"/>
    <property type="match status" value="1"/>
</dbReference>
<evidence type="ECO:0000256" key="2">
    <source>
        <dbReference type="ARBA" id="ARBA00012438"/>
    </source>
</evidence>
<dbReference type="InterPro" id="IPR004358">
    <property type="entry name" value="Sig_transdc_His_kin-like_C"/>
</dbReference>
<dbReference type="SUPFAM" id="SSF55874">
    <property type="entry name" value="ATPase domain of HSP90 chaperone/DNA topoisomerase II/histidine kinase"/>
    <property type="match status" value="1"/>
</dbReference>
<dbReference type="PROSITE" id="PS50109">
    <property type="entry name" value="HIS_KIN"/>
    <property type="match status" value="1"/>
</dbReference>
<keyword evidence="7" id="KW-0472">Membrane</keyword>
<accession>A0ABP9QRB5</accession>
<sequence>MPKPHSLRWFASLKWATGLFALLAALLCASVLAQSTAGKPTTPPKPPAPTRLDQAQILFSDALTPPPDSAAWQPQQLPDNWSLTRPGVGGFAWYRIEFTLNAKQLQLSALHVPKVSMNGAAFINGEFVGSGGRFTEPIARQWYRPQIYVIPKSLLVEGRNVIHYRVKAYANDAGGLSELYFGVGTPVAEMWRDQYFWQLITVQMTSALSVGLSSLALLAWMLRRWSSAYGYYGASVLLWGIRNTHFLFRDLPLPVHYWELLVSSSQIWVALLMFMFVLRFENLRRPWLERGMAAFAVLAPCVLWAVDALQFRSTTTACYAILLLIGTYILGALARVAWRDRSAATVLLLGATSVVFGLSLHAWLVYANLLDYSTPYYLHYGPPVLFIAVAWNMFVRFAQAQDEADHLTRTLESRIEEKSAELALTHERIRAAEAANLRIMERERFMQDMHDGLGSQLVSSLAMAQAGELSREQTYELLRSCIDDLRLAIDTSNDADDSLALALGNLRFRMEPRLKSAGIALQWHAELDHNEQSLPPECKLPILRIVQESITNTLKHARARTLWVSISQSPTALVIEVRDDGCGFKVDATRQGGQGKGLNSLDKRARTLGAELLLSSSPAGTTVRLTLPLPRPGDSGTNCGTNGGTNSGSNSGSA</sequence>
<feature type="chain" id="PRO_5045117683" description="histidine kinase" evidence="8">
    <location>
        <begin position="34"/>
        <end position="654"/>
    </location>
</feature>
<keyword evidence="4 10" id="KW-0418">Kinase</keyword>
<evidence type="ECO:0000256" key="1">
    <source>
        <dbReference type="ARBA" id="ARBA00000085"/>
    </source>
</evidence>